<keyword evidence="5" id="KW-0540">Nuclease</keyword>
<dbReference type="AlphaFoldDB" id="A0A9D1UXL4"/>
<dbReference type="GO" id="GO:0016787">
    <property type="term" value="F:hydrolase activity"/>
    <property type="evidence" value="ECO:0007669"/>
    <property type="project" value="UniProtKB-KW"/>
</dbReference>
<dbReference type="PANTHER" id="PTHR30408:SF12">
    <property type="entry name" value="TYPE I RESTRICTION ENZYME MJAVIII SPECIFICITY SUBUNIT"/>
    <property type="match status" value="1"/>
</dbReference>
<dbReference type="InterPro" id="IPR052021">
    <property type="entry name" value="Type-I_RS_S_subunit"/>
</dbReference>
<reference evidence="5" key="1">
    <citation type="journal article" date="2021" name="PeerJ">
        <title>Extensive microbial diversity within the chicken gut microbiome revealed by metagenomics and culture.</title>
        <authorList>
            <person name="Gilroy R."/>
            <person name="Ravi A."/>
            <person name="Getino M."/>
            <person name="Pursley I."/>
            <person name="Horton D.L."/>
            <person name="Alikhan N.F."/>
            <person name="Baker D."/>
            <person name="Gharbi K."/>
            <person name="Hall N."/>
            <person name="Watson M."/>
            <person name="Adriaenssens E.M."/>
            <person name="Foster-Nyarko E."/>
            <person name="Jarju S."/>
            <person name="Secka A."/>
            <person name="Antonio M."/>
            <person name="Oren A."/>
            <person name="Chaudhuri R.R."/>
            <person name="La Ragione R."/>
            <person name="Hildebrand F."/>
            <person name="Pallen M.J."/>
        </authorList>
    </citation>
    <scope>NUCLEOTIDE SEQUENCE</scope>
    <source>
        <strain evidence="5">6627</strain>
    </source>
</reference>
<keyword evidence="5" id="KW-0378">Hydrolase</keyword>
<proteinExistence type="inferred from homology"/>
<dbReference type="Proteomes" id="UP000823963">
    <property type="component" value="Unassembled WGS sequence"/>
</dbReference>
<dbReference type="PANTHER" id="PTHR30408">
    <property type="entry name" value="TYPE-1 RESTRICTION ENZYME ECOKI SPECIFICITY PROTEIN"/>
    <property type="match status" value="1"/>
</dbReference>
<evidence type="ECO:0000256" key="2">
    <source>
        <dbReference type="ARBA" id="ARBA00022747"/>
    </source>
</evidence>
<evidence type="ECO:0000256" key="1">
    <source>
        <dbReference type="ARBA" id="ARBA00010923"/>
    </source>
</evidence>
<dbReference type="GO" id="GO:0009307">
    <property type="term" value="P:DNA restriction-modification system"/>
    <property type="evidence" value="ECO:0007669"/>
    <property type="project" value="UniProtKB-KW"/>
</dbReference>
<sequence length="201" mass="22885">MPQNWTYKNLTDIAEITSGYSYKGKELVDSDLGMATIKNFARTGGFQINGYKSIIPSKNVKQSQYASLFDMLIAHTDLTQNADIIGNAEPVLTTSRFKKIIYSMDLVKVIPKQNKISKWLLDLILMSTRVKAHCLGYVNGTTVLHLSKKALKEFEIPLPNDPEELSGITRIARNYLLMMSENMQENEKLIELKDQLLNKYF</sequence>
<dbReference type="InterPro" id="IPR044946">
    <property type="entry name" value="Restrct_endonuc_typeI_TRD_sf"/>
</dbReference>
<gene>
    <name evidence="5" type="ORF">H9861_06280</name>
</gene>
<dbReference type="EMBL" id="DXFP01000059">
    <property type="protein sequence ID" value="HIX02345.1"/>
    <property type="molecule type" value="Genomic_DNA"/>
</dbReference>
<keyword evidence="2" id="KW-0680">Restriction system</keyword>
<evidence type="ECO:0000259" key="4">
    <source>
        <dbReference type="Pfam" id="PF01420"/>
    </source>
</evidence>
<evidence type="ECO:0000313" key="5">
    <source>
        <dbReference type="EMBL" id="HIX02345.1"/>
    </source>
</evidence>
<accession>A0A9D1UXL4</accession>
<dbReference type="EC" id="3.1.21.-" evidence="5"/>
<feature type="domain" description="Type I restriction modification DNA specificity" evidence="4">
    <location>
        <begin position="2"/>
        <end position="164"/>
    </location>
</feature>
<name>A0A9D1UXL4_9LACO</name>
<dbReference type="Pfam" id="PF01420">
    <property type="entry name" value="Methylase_S"/>
    <property type="match status" value="1"/>
</dbReference>
<keyword evidence="5" id="KW-0255">Endonuclease</keyword>
<dbReference type="Gene3D" id="3.90.220.20">
    <property type="entry name" value="DNA methylase specificity domains"/>
    <property type="match status" value="1"/>
</dbReference>
<keyword evidence="3" id="KW-0238">DNA-binding</keyword>
<comment type="similarity">
    <text evidence="1">Belongs to the type-I restriction system S methylase family.</text>
</comment>
<comment type="caution">
    <text evidence="5">The sequence shown here is derived from an EMBL/GenBank/DDBJ whole genome shotgun (WGS) entry which is preliminary data.</text>
</comment>
<organism evidence="5 6">
    <name type="scientific">Candidatus Ligilactobacillus excrementigallinarum</name>
    <dbReference type="NCBI Taxonomy" id="2838641"/>
    <lineage>
        <taxon>Bacteria</taxon>
        <taxon>Bacillati</taxon>
        <taxon>Bacillota</taxon>
        <taxon>Bacilli</taxon>
        <taxon>Lactobacillales</taxon>
        <taxon>Lactobacillaceae</taxon>
        <taxon>Ligilactobacillus</taxon>
    </lineage>
</organism>
<evidence type="ECO:0000313" key="6">
    <source>
        <dbReference type="Proteomes" id="UP000823963"/>
    </source>
</evidence>
<reference evidence="5" key="2">
    <citation type="submission" date="2021-04" db="EMBL/GenBank/DDBJ databases">
        <authorList>
            <person name="Gilroy R."/>
        </authorList>
    </citation>
    <scope>NUCLEOTIDE SEQUENCE</scope>
    <source>
        <strain evidence="5">6627</strain>
    </source>
</reference>
<dbReference type="GO" id="GO:0003677">
    <property type="term" value="F:DNA binding"/>
    <property type="evidence" value="ECO:0007669"/>
    <property type="project" value="UniProtKB-KW"/>
</dbReference>
<evidence type="ECO:0000256" key="3">
    <source>
        <dbReference type="ARBA" id="ARBA00023125"/>
    </source>
</evidence>
<protein>
    <submittedName>
        <fullName evidence="5">Restriction endonuclease subunit S</fullName>
        <ecNumber evidence="5">3.1.21.-</ecNumber>
    </submittedName>
</protein>
<dbReference type="SUPFAM" id="SSF116734">
    <property type="entry name" value="DNA methylase specificity domain"/>
    <property type="match status" value="1"/>
</dbReference>
<dbReference type="InterPro" id="IPR000055">
    <property type="entry name" value="Restrct_endonuc_typeI_TRD"/>
</dbReference>
<dbReference type="GO" id="GO:0004519">
    <property type="term" value="F:endonuclease activity"/>
    <property type="evidence" value="ECO:0007669"/>
    <property type="project" value="UniProtKB-KW"/>
</dbReference>